<sequence length="187" mass="21064">MSLTEGTKVRALDYFHTHSIFQLFSFLMSHLLVNAPPEPIPFLMSVLDRCLQYRDGGGSPPLIFELRHVQSVYSALDPLEEGTISYDQYLVGIMTLGLTDFEVWPVDKITPNTRLEKRKFIAEAEKALLTQLDQLLGKSLATQTSEDKNSEVSILNDQSEPQHERWFDEGSDGTSGKLPTDEADKSE</sequence>
<feature type="region of interest" description="Disordered" evidence="1">
    <location>
        <begin position="142"/>
        <end position="187"/>
    </location>
</feature>
<dbReference type="PANTHER" id="PTHR21847">
    <property type="entry name" value="EF-HAND CALCIUM-BINDING DOMAIN-CONTAINING PROTEIN 10"/>
    <property type="match status" value="1"/>
</dbReference>
<evidence type="ECO:0008006" key="3">
    <source>
        <dbReference type="Google" id="ProtNLM"/>
    </source>
</evidence>
<reference evidence="2" key="1">
    <citation type="submission" date="2015-11" db="EMBL/GenBank/DDBJ databases">
        <title>De novo transcriptome assembly of four potential Pierce s Disease insect vectors from Arizona vineyards.</title>
        <authorList>
            <person name="Tassone E.E."/>
        </authorList>
    </citation>
    <scope>NUCLEOTIDE SEQUENCE</scope>
</reference>
<dbReference type="EMBL" id="GEBQ01004382">
    <property type="protein sequence ID" value="JAT35595.1"/>
    <property type="molecule type" value="Transcribed_RNA"/>
</dbReference>
<name>A0A1B6MI84_9HEMI</name>
<accession>A0A1B6MI84</accession>
<protein>
    <recommendedName>
        <fullName evidence="3">EF-hand domain-containing protein</fullName>
    </recommendedName>
</protein>
<organism evidence="2">
    <name type="scientific">Graphocephala atropunctata</name>
    <dbReference type="NCBI Taxonomy" id="36148"/>
    <lineage>
        <taxon>Eukaryota</taxon>
        <taxon>Metazoa</taxon>
        <taxon>Ecdysozoa</taxon>
        <taxon>Arthropoda</taxon>
        <taxon>Hexapoda</taxon>
        <taxon>Insecta</taxon>
        <taxon>Pterygota</taxon>
        <taxon>Neoptera</taxon>
        <taxon>Paraneoptera</taxon>
        <taxon>Hemiptera</taxon>
        <taxon>Auchenorrhyncha</taxon>
        <taxon>Membracoidea</taxon>
        <taxon>Cicadellidae</taxon>
        <taxon>Cicadellinae</taxon>
        <taxon>Cicadellini</taxon>
        <taxon>Graphocephala</taxon>
    </lineage>
</organism>
<gene>
    <name evidence="2" type="ORF">g.24968</name>
</gene>
<dbReference type="AlphaFoldDB" id="A0A1B6MI84"/>
<evidence type="ECO:0000256" key="1">
    <source>
        <dbReference type="SAM" id="MobiDB-lite"/>
    </source>
</evidence>
<evidence type="ECO:0000313" key="2">
    <source>
        <dbReference type="EMBL" id="JAT35595.1"/>
    </source>
</evidence>
<dbReference type="CDD" id="cd22961">
    <property type="entry name" value="DD_TEX55-like"/>
    <property type="match status" value="1"/>
</dbReference>
<dbReference type="PANTHER" id="PTHR21847:SF1">
    <property type="entry name" value="EF-HAND CALCIUM-BINDING DOMAIN-CONTAINING PROTEIN 10"/>
    <property type="match status" value="1"/>
</dbReference>
<proteinExistence type="predicted"/>
<dbReference type="InterPro" id="IPR039879">
    <property type="entry name" value="EFC10"/>
</dbReference>